<accession>A0ABZ2HH28</accession>
<evidence type="ECO:0000313" key="3">
    <source>
        <dbReference type="EMBL" id="WWR46129.1"/>
    </source>
</evidence>
<dbReference type="EMBL" id="CP146069">
    <property type="protein sequence ID" value="WWR46129.1"/>
    <property type="molecule type" value="Genomic_DNA"/>
</dbReference>
<dbReference type="PANTHER" id="PTHR30441:SF4">
    <property type="entry name" value="PROTEIN ASMA"/>
    <property type="match status" value="1"/>
</dbReference>
<dbReference type="InterPro" id="IPR007844">
    <property type="entry name" value="AsmA"/>
</dbReference>
<reference evidence="3 4" key="1">
    <citation type="submission" date="2023-10" db="EMBL/GenBank/DDBJ databases">
        <title>Roseovarius strain S88 nov., isolated from a marine algae.</title>
        <authorList>
            <person name="Lee M.W."/>
            <person name="Lee J.K."/>
            <person name="Kim J.M."/>
            <person name="Choi D.G."/>
            <person name="Baek J.H."/>
            <person name="Bayburt H."/>
            <person name="Jung J.J."/>
            <person name="Han D.M."/>
            <person name="Jeon C.O."/>
        </authorList>
    </citation>
    <scope>NUCLEOTIDE SEQUENCE [LARGE SCALE GENOMIC DNA]</scope>
    <source>
        <strain evidence="3 4">S88</strain>
    </source>
</reference>
<proteinExistence type="predicted"/>
<feature type="domain" description="AsmA" evidence="2">
    <location>
        <begin position="7"/>
        <end position="177"/>
    </location>
</feature>
<evidence type="ECO:0000259" key="2">
    <source>
        <dbReference type="Pfam" id="PF05170"/>
    </source>
</evidence>
<evidence type="ECO:0000313" key="4">
    <source>
        <dbReference type="Proteomes" id="UP001364156"/>
    </source>
</evidence>
<sequence length="653" mass="68701">MRWIVRLLGLLIVVALLAVVSVFLLPGDRIAKIAADQISNMTGRQVTMTGDTTVSFYPVLGISTGAVTVANADWAGDTPMFQAESLKIGVEPQALFGGDIRITGLEAIGPQINLRRDKNGRVNWELGVEGVAPSGQSDDGAPARSSRLALTLDRALIQNASFSFVDELNGTTTQQSGVDFDLRWPDYEGAAEFELGLQPAGERVSVTGKLESVGHFISGGVSDVVATVSTSAGTANFTGKAGSTPEFAGTFSADAKDTSALMVALGLGPMEIPRGLGRAAKLDTSITFTNERRLSLRDTRLQLDGNAFTGAADVDMSGAKPRLNVQLNAGALDLTGLSSANNESSGSGSSASSDASSVWSKSPINASGLGAVDGEFALVADSIDLGDFKLGKTRTLASLDRSRLVFQLREVQAYAGLITGEFVMNNRSGLSVGGTMTANGIDLERFLTDAMDVSRLSGNANGNVSFLGSGASVHAIMNSLSGDGAVSMARGVISGFDLDRIMRGGQPGGGTTVFDTMSATFRMENGNMFNNDLSMRLPQASASGEGRVGLGARDIDYTFTPILLDSGDGRGLAIPVRLRGPWSNIRIQPDLEKAIDLNLAAEKKELEEKAKQELERTLEKELGLDREDGQSLEDAAEDALKKELGRGLRNLFD</sequence>
<keyword evidence="4" id="KW-1185">Reference proteome</keyword>
<dbReference type="PANTHER" id="PTHR30441">
    <property type="entry name" value="DUF748 DOMAIN-CONTAINING PROTEIN"/>
    <property type="match status" value="1"/>
</dbReference>
<keyword evidence="1" id="KW-0175">Coiled coil</keyword>
<gene>
    <name evidence="3" type="ORF">RZ517_15350</name>
</gene>
<feature type="coiled-coil region" evidence="1">
    <location>
        <begin position="596"/>
        <end position="624"/>
    </location>
</feature>
<dbReference type="Proteomes" id="UP001364156">
    <property type="component" value="Chromosome"/>
</dbReference>
<dbReference type="Pfam" id="PF05170">
    <property type="entry name" value="AsmA"/>
    <property type="match status" value="2"/>
</dbReference>
<feature type="domain" description="AsmA" evidence="2">
    <location>
        <begin position="291"/>
        <end position="533"/>
    </location>
</feature>
<protein>
    <submittedName>
        <fullName evidence="3">AsmA family protein</fullName>
    </submittedName>
</protein>
<name>A0ABZ2HH28_9RHOB</name>
<organism evidence="3 4">
    <name type="scientific">Roseovarius phycicola</name>
    <dbReference type="NCBI Taxonomy" id="3080976"/>
    <lineage>
        <taxon>Bacteria</taxon>
        <taxon>Pseudomonadati</taxon>
        <taxon>Pseudomonadota</taxon>
        <taxon>Alphaproteobacteria</taxon>
        <taxon>Rhodobacterales</taxon>
        <taxon>Roseobacteraceae</taxon>
        <taxon>Roseovarius</taxon>
    </lineage>
</organism>
<dbReference type="InterPro" id="IPR052894">
    <property type="entry name" value="AsmA-related"/>
</dbReference>
<evidence type="ECO:0000256" key="1">
    <source>
        <dbReference type="SAM" id="Coils"/>
    </source>
</evidence>
<dbReference type="RefSeq" id="WP_338549021.1">
    <property type="nucleotide sequence ID" value="NZ_CP146069.1"/>
</dbReference>